<sequence length="128" mass="14490">MNELDKMMACLGFNETTVKNYGNAIPFTSRKFDIISRINQASLEKTRNSDLFALFYILSIAFTVMVMRFIVFAQTGDSTIITVFTSIVIHYSQQLQNSFNAMSFLISVVICVGTGVLINHLKNEQHFC</sequence>
<comment type="caution">
    <text evidence="2">The sequence shown here is derived from an EMBL/GenBank/DDBJ whole genome shotgun (WGS) entry which is preliminary data.</text>
</comment>
<evidence type="ECO:0000256" key="1">
    <source>
        <dbReference type="SAM" id="Phobius"/>
    </source>
</evidence>
<protein>
    <submittedName>
        <fullName evidence="2">Uncharacterized protein</fullName>
    </submittedName>
</protein>
<feature type="transmembrane region" description="Helical" evidence="1">
    <location>
        <begin position="101"/>
        <end position="121"/>
    </location>
</feature>
<dbReference type="RefSeq" id="WP_026393950.1">
    <property type="nucleotide sequence ID" value="NZ_WJBE01000010.1"/>
</dbReference>
<keyword evidence="1" id="KW-1133">Transmembrane helix</keyword>
<feature type="transmembrane region" description="Helical" evidence="1">
    <location>
        <begin position="51"/>
        <end position="71"/>
    </location>
</feature>
<gene>
    <name evidence="2" type="ORF">GH811_11965</name>
</gene>
<evidence type="ECO:0000313" key="3">
    <source>
        <dbReference type="Proteomes" id="UP000622405"/>
    </source>
</evidence>
<keyword evidence="1" id="KW-0812">Transmembrane</keyword>
<name>A0ABR6YYW7_9FIRM</name>
<keyword evidence="1" id="KW-0472">Membrane</keyword>
<evidence type="ECO:0000313" key="2">
    <source>
        <dbReference type="EMBL" id="MBC3900334.1"/>
    </source>
</evidence>
<keyword evidence="3" id="KW-1185">Reference proteome</keyword>
<dbReference type="EMBL" id="WJBE01000010">
    <property type="protein sequence ID" value="MBC3900334.1"/>
    <property type="molecule type" value="Genomic_DNA"/>
</dbReference>
<dbReference type="Proteomes" id="UP000622405">
    <property type="component" value="Unassembled WGS sequence"/>
</dbReference>
<accession>A0ABR6YYW7</accession>
<organism evidence="2 3">
    <name type="scientific">Acetobacterium malicum</name>
    <dbReference type="NCBI Taxonomy" id="52692"/>
    <lineage>
        <taxon>Bacteria</taxon>
        <taxon>Bacillati</taxon>
        <taxon>Bacillota</taxon>
        <taxon>Clostridia</taxon>
        <taxon>Eubacteriales</taxon>
        <taxon>Eubacteriaceae</taxon>
        <taxon>Acetobacterium</taxon>
    </lineage>
</organism>
<proteinExistence type="predicted"/>
<reference evidence="2 3" key="1">
    <citation type="journal article" date="2020" name="mSystems">
        <title>Defining Genomic and Predicted Metabolic Features of the Acetobacterium Genus.</title>
        <authorList>
            <person name="Ross D.E."/>
            <person name="Marshall C.W."/>
            <person name="Gulliver D."/>
            <person name="May H.D."/>
            <person name="Norman R.S."/>
        </authorList>
    </citation>
    <scope>NUCLEOTIDE SEQUENCE [LARGE SCALE GENOMIC DNA]</scope>
    <source>
        <strain evidence="2 3">DSM 4132</strain>
    </source>
</reference>